<protein>
    <submittedName>
        <fullName evidence="1">Uncharacterized protein</fullName>
    </submittedName>
</protein>
<keyword evidence="2" id="KW-1185">Reference proteome</keyword>
<comment type="caution">
    <text evidence="1">The sequence shown here is derived from an EMBL/GenBank/DDBJ whole genome shotgun (WGS) entry which is preliminary data.</text>
</comment>
<dbReference type="Proteomes" id="UP000478052">
    <property type="component" value="Unassembled WGS sequence"/>
</dbReference>
<feature type="non-terminal residue" evidence="1">
    <location>
        <position position="327"/>
    </location>
</feature>
<evidence type="ECO:0000313" key="2">
    <source>
        <dbReference type="Proteomes" id="UP000478052"/>
    </source>
</evidence>
<evidence type="ECO:0000313" key="1">
    <source>
        <dbReference type="EMBL" id="KAF0686721.1"/>
    </source>
</evidence>
<dbReference type="OrthoDB" id="6589276at2759"/>
<dbReference type="EMBL" id="VUJU01016888">
    <property type="protein sequence ID" value="KAF0686721.1"/>
    <property type="molecule type" value="Genomic_DNA"/>
</dbReference>
<proteinExistence type="predicted"/>
<gene>
    <name evidence="1" type="ORF">FWK35_00037851</name>
</gene>
<accession>A0A6G0VI32</accession>
<dbReference type="AlphaFoldDB" id="A0A6G0VI32"/>
<reference evidence="1 2" key="1">
    <citation type="submission" date="2019-08" db="EMBL/GenBank/DDBJ databases">
        <title>Whole genome of Aphis craccivora.</title>
        <authorList>
            <person name="Voronova N.V."/>
            <person name="Shulinski R.S."/>
            <person name="Bandarenka Y.V."/>
            <person name="Zhorov D.G."/>
            <person name="Warner D."/>
        </authorList>
    </citation>
    <scope>NUCLEOTIDE SEQUENCE [LARGE SCALE GENOMIC DNA]</scope>
    <source>
        <strain evidence="1">180601</strain>
        <tissue evidence="1">Whole Body</tissue>
    </source>
</reference>
<organism evidence="1 2">
    <name type="scientific">Aphis craccivora</name>
    <name type="common">Cowpea aphid</name>
    <dbReference type="NCBI Taxonomy" id="307492"/>
    <lineage>
        <taxon>Eukaryota</taxon>
        <taxon>Metazoa</taxon>
        <taxon>Ecdysozoa</taxon>
        <taxon>Arthropoda</taxon>
        <taxon>Hexapoda</taxon>
        <taxon>Insecta</taxon>
        <taxon>Pterygota</taxon>
        <taxon>Neoptera</taxon>
        <taxon>Paraneoptera</taxon>
        <taxon>Hemiptera</taxon>
        <taxon>Sternorrhyncha</taxon>
        <taxon>Aphidomorpha</taxon>
        <taxon>Aphidoidea</taxon>
        <taxon>Aphididae</taxon>
        <taxon>Aphidini</taxon>
        <taxon>Aphis</taxon>
        <taxon>Aphis</taxon>
    </lineage>
</organism>
<name>A0A6G0VI32_APHCR</name>
<sequence>MSLAYELRDQTKIYLFGDDSNQIIGSKLPSNMQVFKVLFYNLRKVKLNVRQSCNLVLKETIIFWEKARIPIRDFSRCIDKLEKMYNEWRNLQKHATRRNENQINKEKQFTDKLEDLFDIAHTNAMQMISLEDDKHFLTLQRQKGRPGYLSGVDYAFIRKVKDKEEKQEKLNARKKRHYEQCAAIFNKQSTDFSDDDFSDEFQNTSEIDCLPVPFTESNSNIIDIAQTQITVTDKIRGRKGIMTAKLSSALDRCKISDKDAVHIIIAVAEALKVEVGDLVVNRSSIKRYREQSRMVLANNIRKTFSTSELNAIVLHWDGKLLPDLTGK</sequence>